<gene>
    <name evidence="2" type="ORF">TCMB3V08_LOCUS9593</name>
</gene>
<name>A0A7R9PBK0_TIMCA</name>
<feature type="compositionally biased region" description="Pro residues" evidence="1">
    <location>
        <begin position="271"/>
        <end position="280"/>
    </location>
</feature>
<proteinExistence type="predicted"/>
<dbReference type="AlphaFoldDB" id="A0A7R9PBK0"/>
<dbReference type="EMBL" id="OE185013">
    <property type="protein sequence ID" value="CAD7577037.1"/>
    <property type="molecule type" value="Genomic_DNA"/>
</dbReference>
<evidence type="ECO:0000313" key="2">
    <source>
        <dbReference type="EMBL" id="CAD7577037.1"/>
    </source>
</evidence>
<protein>
    <submittedName>
        <fullName evidence="2">(California timema) hypothetical protein</fullName>
    </submittedName>
</protein>
<organism evidence="2">
    <name type="scientific">Timema californicum</name>
    <name type="common">California timema</name>
    <name type="synonym">Walking stick</name>
    <dbReference type="NCBI Taxonomy" id="61474"/>
    <lineage>
        <taxon>Eukaryota</taxon>
        <taxon>Metazoa</taxon>
        <taxon>Ecdysozoa</taxon>
        <taxon>Arthropoda</taxon>
        <taxon>Hexapoda</taxon>
        <taxon>Insecta</taxon>
        <taxon>Pterygota</taxon>
        <taxon>Neoptera</taxon>
        <taxon>Polyneoptera</taxon>
        <taxon>Phasmatodea</taxon>
        <taxon>Timematodea</taxon>
        <taxon>Timematoidea</taxon>
        <taxon>Timematidae</taxon>
        <taxon>Timema</taxon>
    </lineage>
</organism>
<reference evidence="2" key="1">
    <citation type="submission" date="2020-11" db="EMBL/GenBank/DDBJ databases">
        <authorList>
            <person name="Tran Van P."/>
        </authorList>
    </citation>
    <scope>NUCLEOTIDE SEQUENCE</scope>
</reference>
<accession>A0A7R9PBK0</accession>
<sequence>MHITCTAGYLGTNNTMPAGNPVITGQLGKTSLLAIFPWWEELAPSSISAGFSCRIINPSKLVRRLASGIPLKSFQPKMPSEDLMELDEARLFTTPKMAGPSSLAQEKPPPVHPTEIRTSISPSSAVRLNTTSTLANYAIEAGIGKVKLEEVNSHLRGGRVENHLGKKTSVHPTEIRTSISPSSAVELNMTSALANYATEAVLLFYLFLHEQLCTKRVRRFWLRAGRHFGLEPILENVSSILFRAVAMNWDYPNEGPPRYHSPPLSTEYERPPPYYYPGPG</sequence>
<feature type="region of interest" description="Disordered" evidence="1">
    <location>
        <begin position="260"/>
        <end position="280"/>
    </location>
</feature>
<evidence type="ECO:0000256" key="1">
    <source>
        <dbReference type="SAM" id="MobiDB-lite"/>
    </source>
</evidence>